<proteinExistence type="predicted"/>
<evidence type="ECO:0000313" key="2">
    <source>
        <dbReference type="Proteomes" id="UP000536179"/>
    </source>
</evidence>
<reference evidence="1 2" key="1">
    <citation type="submission" date="2020-08" db="EMBL/GenBank/DDBJ databases">
        <title>Genomic Encyclopedia of Type Strains, Phase III (KMG-III): the genomes of soil and plant-associated and newly described type strains.</title>
        <authorList>
            <person name="Whitman W."/>
        </authorList>
    </citation>
    <scope>NUCLEOTIDE SEQUENCE [LARGE SCALE GENOMIC DNA]</scope>
    <source>
        <strain evidence="1 2">CECT 8075</strain>
    </source>
</reference>
<dbReference type="EMBL" id="JACHXU010000012">
    <property type="protein sequence ID" value="MBB3207848.1"/>
    <property type="molecule type" value="Genomic_DNA"/>
</dbReference>
<dbReference type="RefSeq" id="WP_184306127.1">
    <property type="nucleotide sequence ID" value="NZ_JACHXU010000012.1"/>
</dbReference>
<keyword evidence="2" id="KW-1185">Reference proteome</keyword>
<protein>
    <recommendedName>
        <fullName evidence="3">DUF1569 domain-containing protein</fullName>
    </recommendedName>
</protein>
<comment type="caution">
    <text evidence="1">The sequence shown here is derived from an EMBL/GenBank/DDBJ whole genome shotgun (WGS) entry which is preliminary data.</text>
</comment>
<accession>A0A7W5H700</accession>
<dbReference type="AlphaFoldDB" id="A0A7W5H700"/>
<evidence type="ECO:0000313" key="1">
    <source>
        <dbReference type="EMBL" id="MBB3207848.1"/>
    </source>
</evidence>
<dbReference type="Pfam" id="PF07606">
    <property type="entry name" value="DUF1569"/>
    <property type="match status" value="1"/>
</dbReference>
<organism evidence="1 2">
    <name type="scientific">Aporhodopirellula rubra</name>
    <dbReference type="NCBI Taxonomy" id="980271"/>
    <lineage>
        <taxon>Bacteria</taxon>
        <taxon>Pseudomonadati</taxon>
        <taxon>Planctomycetota</taxon>
        <taxon>Planctomycetia</taxon>
        <taxon>Pirellulales</taxon>
        <taxon>Pirellulaceae</taxon>
        <taxon>Aporhodopirellula</taxon>
    </lineage>
</organism>
<evidence type="ECO:0008006" key="3">
    <source>
        <dbReference type="Google" id="ProtNLM"/>
    </source>
</evidence>
<gene>
    <name evidence="1" type="ORF">FHS27_003675</name>
</gene>
<name>A0A7W5H700_9BACT</name>
<dbReference type="InterPro" id="IPR011463">
    <property type="entry name" value="DUF1569"/>
</dbReference>
<dbReference type="Proteomes" id="UP000536179">
    <property type="component" value="Unassembled WGS sequence"/>
</dbReference>
<sequence length="152" mass="16903">MNHRSLHFDTLKEAMAEAERLAVTPVQTTGNYTLGQILDHLARTIRMATGDAPPPKVPLLLRLVGPLIGGRIVKGPAKPGFKLPAGMQAYFWSKEDVPVEKAIEELRAAHQRFATMVELPRNPMFGSLSHEQTEQLQCRHFELHLGFVNDAA</sequence>